<gene>
    <name evidence="2" type="ORF">H8709_08155</name>
</gene>
<evidence type="ECO:0000313" key="3">
    <source>
        <dbReference type="Proteomes" id="UP000660861"/>
    </source>
</evidence>
<dbReference type="InterPro" id="IPR002912">
    <property type="entry name" value="ACT_dom"/>
</dbReference>
<reference evidence="2" key="1">
    <citation type="submission" date="2020-08" db="EMBL/GenBank/DDBJ databases">
        <title>Genome public.</title>
        <authorList>
            <person name="Liu C."/>
            <person name="Sun Q."/>
        </authorList>
    </citation>
    <scope>NUCLEOTIDE SEQUENCE</scope>
    <source>
        <strain evidence="2">NSJ-54</strain>
    </source>
</reference>
<name>A0A926IBZ4_9FIRM</name>
<dbReference type="InterPro" id="IPR045739">
    <property type="entry name" value="ACT_dom_pair"/>
</dbReference>
<comment type="caution">
    <text evidence="2">The sequence shown here is derived from an EMBL/GenBank/DDBJ whole genome shotgun (WGS) entry which is preliminary data.</text>
</comment>
<dbReference type="SUPFAM" id="SSF55021">
    <property type="entry name" value="ACT-like"/>
    <property type="match status" value="2"/>
</dbReference>
<dbReference type="AlphaFoldDB" id="A0A926IBZ4"/>
<dbReference type="PROSITE" id="PS51671">
    <property type="entry name" value="ACT"/>
    <property type="match status" value="1"/>
</dbReference>
<dbReference type="Pfam" id="PF19571">
    <property type="entry name" value="ACT_8"/>
    <property type="match status" value="1"/>
</dbReference>
<evidence type="ECO:0000313" key="2">
    <source>
        <dbReference type="EMBL" id="MBC8570798.1"/>
    </source>
</evidence>
<dbReference type="Proteomes" id="UP000660861">
    <property type="component" value="Unassembled WGS sequence"/>
</dbReference>
<organism evidence="2 3">
    <name type="scientific">Zongyangia hominis</name>
    <dbReference type="NCBI Taxonomy" id="2763677"/>
    <lineage>
        <taxon>Bacteria</taxon>
        <taxon>Bacillati</taxon>
        <taxon>Bacillota</taxon>
        <taxon>Clostridia</taxon>
        <taxon>Eubacteriales</taxon>
        <taxon>Oscillospiraceae</taxon>
        <taxon>Zongyangia</taxon>
    </lineage>
</organism>
<dbReference type="Gene3D" id="3.30.2130.10">
    <property type="entry name" value="VC0802-like"/>
    <property type="match status" value="1"/>
</dbReference>
<dbReference type="PANTHER" id="PTHR40099:SF1">
    <property type="entry name" value="ACETOLACTATE SYNTHASE, SMALL SUBUNIT"/>
    <property type="match status" value="1"/>
</dbReference>
<sequence>MTVKQISVFLENKPGQLAEFTKLLEKNDIDMRAMSLADAEDFGILRIIVDDSYKTACVLKEAGYVCSITPVLAVEIPDKPGSLVKVLDILGDNDVNLEYTYAFITRRKDLAYMILRVADTEKAADVLSKNGVRIYCQHELSDLFA</sequence>
<evidence type="ECO:0000259" key="1">
    <source>
        <dbReference type="PROSITE" id="PS51671"/>
    </source>
</evidence>
<dbReference type="RefSeq" id="WP_262397892.1">
    <property type="nucleotide sequence ID" value="NZ_JACRTC010000005.1"/>
</dbReference>
<protein>
    <submittedName>
        <fullName evidence="2">Acetolactate synthase</fullName>
    </submittedName>
</protein>
<dbReference type="CDD" id="cd04882">
    <property type="entry name" value="ACT_Bt0572_2"/>
    <property type="match status" value="1"/>
</dbReference>
<dbReference type="CDD" id="cd04908">
    <property type="entry name" value="ACT_Bt0572_1"/>
    <property type="match status" value="1"/>
</dbReference>
<feature type="domain" description="ACT" evidence="1">
    <location>
        <begin position="71"/>
        <end position="145"/>
    </location>
</feature>
<dbReference type="EMBL" id="JACRTC010000005">
    <property type="protein sequence ID" value="MBC8570798.1"/>
    <property type="molecule type" value="Genomic_DNA"/>
</dbReference>
<dbReference type="PANTHER" id="PTHR40099">
    <property type="entry name" value="ACETOLACTATE SYNTHASE, SMALL SUBUNIT"/>
    <property type="match status" value="1"/>
</dbReference>
<proteinExistence type="predicted"/>
<dbReference type="InterPro" id="IPR045865">
    <property type="entry name" value="ACT-like_dom_sf"/>
</dbReference>
<keyword evidence="3" id="KW-1185">Reference proteome</keyword>
<accession>A0A926IBZ4</accession>